<reference evidence="2 4" key="1">
    <citation type="submission" date="2015-12" db="EMBL/GenBank/DDBJ databases">
        <authorList>
            <person name="Andreevskaya M."/>
        </authorList>
    </citation>
    <scope>NUCLEOTIDE SEQUENCE [LARGE SCALE GENOMIC DNA]</scope>
    <source>
        <strain evidence="2 4">C122c</strain>
    </source>
</reference>
<dbReference type="Pfam" id="PF16921">
    <property type="entry name" value="Tex_YqgF"/>
    <property type="match status" value="1"/>
</dbReference>
<protein>
    <submittedName>
        <fullName evidence="3">RNA-binding transcriptional accessory protein</fullName>
    </submittedName>
    <submittedName>
        <fullName evidence="2">Transcription accessory protein (S1 RNA-binding domain)</fullName>
    </submittedName>
</protein>
<dbReference type="InterPro" id="IPR010994">
    <property type="entry name" value="RuvA_2-like"/>
</dbReference>
<dbReference type="FunFam" id="2.40.50.140:FF:000051">
    <property type="entry name" value="RNA-binding transcriptional accessory protein"/>
    <property type="match status" value="1"/>
</dbReference>
<dbReference type="Gene3D" id="1.10.150.310">
    <property type="entry name" value="Tex RuvX-like domain-like"/>
    <property type="match status" value="1"/>
</dbReference>
<dbReference type="InterPro" id="IPR044146">
    <property type="entry name" value="S1_Tex"/>
</dbReference>
<dbReference type="PANTHER" id="PTHR10724:SF10">
    <property type="entry name" value="S1 RNA-BINDING DOMAIN-CONTAINING PROTEIN 1"/>
    <property type="match status" value="1"/>
</dbReference>
<dbReference type="InterPro" id="IPR041692">
    <property type="entry name" value="HHH_9"/>
</dbReference>
<dbReference type="SMART" id="SM00732">
    <property type="entry name" value="YqgFc"/>
    <property type="match status" value="1"/>
</dbReference>
<dbReference type="SUPFAM" id="SSF158832">
    <property type="entry name" value="Tex N-terminal region-like"/>
    <property type="match status" value="1"/>
</dbReference>
<dbReference type="SUPFAM" id="SSF50249">
    <property type="entry name" value="Nucleic acid-binding proteins"/>
    <property type="match status" value="1"/>
</dbReference>
<evidence type="ECO:0000313" key="4">
    <source>
        <dbReference type="Proteomes" id="UP000199271"/>
    </source>
</evidence>
<dbReference type="RefSeq" id="WP_010389376.1">
    <property type="nucleotide sequence ID" value="NZ_BPKT01000001.1"/>
</dbReference>
<dbReference type="Gene3D" id="1.10.3500.10">
    <property type="entry name" value="Tex N-terminal region-like"/>
    <property type="match status" value="1"/>
</dbReference>
<dbReference type="CDD" id="cd05685">
    <property type="entry name" value="S1_Tex"/>
    <property type="match status" value="1"/>
</dbReference>
<dbReference type="InterPro" id="IPR023319">
    <property type="entry name" value="Tex-like_HTH_dom_sf"/>
</dbReference>
<dbReference type="EMBL" id="JAHBFI010000010">
    <property type="protein sequence ID" value="MBZ5962483.1"/>
    <property type="molecule type" value="Genomic_DNA"/>
</dbReference>
<dbReference type="GO" id="GO:0003735">
    <property type="term" value="F:structural constituent of ribosome"/>
    <property type="evidence" value="ECO:0007669"/>
    <property type="project" value="TreeGrafter"/>
</dbReference>
<evidence type="ECO:0000259" key="1">
    <source>
        <dbReference type="PROSITE" id="PS50126"/>
    </source>
</evidence>
<dbReference type="OMA" id="RWAWRTR"/>
<dbReference type="Gene3D" id="3.30.420.140">
    <property type="entry name" value="YqgF/RNase H-like domain"/>
    <property type="match status" value="1"/>
</dbReference>
<comment type="caution">
    <text evidence="3">The sequence shown here is derived from an EMBL/GenBank/DDBJ whole genome shotgun (WGS) entry which is preliminary data.</text>
</comment>
<dbReference type="Proteomes" id="UP000752647">
    <property type="component" value="Unassembled WGS sequence"/>
</dbReference>
<dbReference type="PANTHER" id="PTHR10724">
    <property type="entry name" value="30S RIBOSOMAL PROTEIN S1"/>
    <property type="match status" value="1"/>
</dbReference>
<gene>
    <name evidence="2" type="ORF">C122C_1208</name>
    <name evidence="3" type="ORF">KIJ12_04850</name>
</gene>
<evidence type="ECO:0000313" key="5">
    <source>
        <dbReference type="Proteomes" id="UP000752647"/>
    </source>
</evidence>
<dbReference type="SMART" id="SM00316">
    <property type="entry name" value="S1"/>
    <property type="match status" value="1"/>
</dbReference>
<sequence>MTELVITELTQADTAKQVSQVLNITFKQVNATLTLLGDGATVPFISRYRKEMTGELDEVQIRDIQSTAKKVQDLADRKHTVLKAVQEQQQLTPDLQKAIQSAETLQIVEDLYLPYKQKRRTKAMVARENGLQPLADFVLLHVTTDIPSALYINDALPTSEDVLAGLHEILAEQIGENALYRQWLRTRMSTDGVLISSIKRSGKEKDEQEVYEQYYDYNEPIKTLRDNKFRILAVNRGEKEGILSVKIDFTEARMIHFIQTKELKGQPASGLGYVILRAAIEDAYKRFIQPAVAREIRQELTTQAQEQAIKVFGDNLYHLLMQAPLKEKIVMGFDPGFRTGSKLAIVDGNGEFLKKQVIYPHKPANAQQRHEAGEIFESLIHEFDVQLVAIGNGTASRESEEFVAAHLPNGVQYAIVNEAGASVYSASDAAREEFPDLHVEERSAISIGRRIQDPLAELIKIDPKSVGVGQYQHDLNAKSLDEQVDHVVETAVNQVGVNLNTASVALLTHIAGLNKILAQNIVTYRHENGEFTSRTQLRKVTRLGPKAFEQSAGFLRILSGKNILDNTDIHPESYPAAKQLLELAHVTPQTLATQSANDALTMLDKADIADKLSIGMQTLHDVISSLQKPGRDGRSEMVGALLKSDILHIEDLKSGMKMQGTVRNVVDFGAFVDLGVKHDGLVHISRLAKRRVKAPSEVVAVGDIVDVWVVDIDEKRQRIGLTMISPEESNE</sequence>
<dbReference type="InterPro" id="IPR006641">
    <property type="entry name" value="YqgF/RNaseH-like_dom"/>
</dbReference>
<dbReference type="Pfam" id="PF09371">
    <property type="entry name" value="Tex_N"/>
    <property type="match status" value="1"/>
</dbReference>
<dbReference type="GO" id="GO:0006412">
    <property type="term" value="P:translation"/>
    <property type="evidence" value="ECO:0007669"/>
    <property type="project" value="TreeGrafter"/>
</dbReference>
<dbReference type="Proteomes" id="UP000199271">
    <property type="component" value="Unassembled WGS sequence"/>
</dbReference>
<dbReference type="InterPro" id="IPR032639">
    <property type="entry name" value="Tex_YqgF"/>
</dbReference>
<dbReference type="Pfam" id="PF22706">
    <property type="entry name" value="Tex_central_region"/>
    <property type="match status" value="1"/>
</dbReference>
<dbReference type="InterPro" id="IPR037027">
    <property type="entry name" value="YqgF/RNaseH-like_dom_sf"/>
</dbReference>
<accession>A0A9Q3SXN7</accession>
<dbReference type="InterPro" id="IPR055179">
    <property type="entry name" value="Tex-like_central_region"/>
</dbReference>
<dbReference type="InterPro" id="IPR050437">
    <property type="entry name" value="Ribos_protein_bS1-like"/>
</dbReference>
<dbReference type="Pfam" id="PF12836">
    <property type="entry name" value="HHH_3"/>
    <property type="match status" value="1"/>
</dbReference>
<proteinExistence type="predicted"/>
<reference evidence="3" key="2">
    <citation type="submission" date="2021-05" db="EMBL/GenBank/DDBJ databases">
        <title>Pangenome of Leuconostoc gelidum warrants species status for Leuconostoc gelidum subsp. gasicomitatum.</title>
        <authorList>
            <person name="Johansson P."/>
            <person name="Sade E."/>
            <person name="Hultman J."/>
            <person name="Auvinen P."/>
            <person name="Bjorkroth J."/>
        </authorList>
    </citation>
    <scope>NUCLEOTIDE SEQUENCE</scope>
    <source>
        <strain evidence="3">A.21.4</strain>
    </source>
</reference>
<dbReference type="FunFam" id="3.30.420.140:FF:000001">
    <property type="entry name" value="RNA-binding transcriptional accessory protein"/>
    <property type="match status" value="1"/>
</dbReference>
<evidence type="ECO:0000313" key="3">
    <source>
        <dbReference type="EMBL" id="MBZ5962483.1"/>
    </source>
</evidence>
<dbReference type="InterPro" id="IPR003029">
    <property type="entry name" value="S1_domain"/>
</dbReference>
<dbReference type="Pfam" id="PF17674">
    <property type="entry name" value="HHH_9"/>
    <property type="match status" value="1"/>
</dbReference>
<name>A0A9Q3SXN7_9LACO</name>
<dbReference type="InterPro" id="IPR012340">
    <property type="entry name" value="NA-bd_OB-fold"/>
</dbReference>
<dbReference type="GO" id="GO:0005737">
    <property type="term" value="C:cytoplasm"/>
    <property type="evidence" value="ECO:0007669"/>
    <property type="project" value="UniProtKB-ARBA"/>
</dbReference>
<dbReference type="SUPFAM" id="SSF47781">
    <property type="entry name" value="RuvA domain 2-like"/>
    <property type="match status" value="2"/>
</dbReference>
<dbReference type="FunFam" id="1.10.10.650:FF:000001">
    <property type="entry name" value="S1 RNA-binding domain 1"/>
    <property type="match status" value="1"/>
</dbReference>
<keyword evidence="4" id="KW-1185">Reference proteome</keyword>
<dbReference type="Gene3D" id="1.10.10.650">
    <property type="entry name" value="RuvA domain 2-like"/>
    <property type="match status" value="1"/>
</dbReference>
<organism evidence="3 5">
    <name type="scientific">Leuconostoc gasicomitatum</name>
    <dbReference type="NCBI Taxonomy" id="115778"/>
    <lineage>
        <taxon>Bacteria</taxon>
        <taxon>Bacillati</taxon>
        <taxon>Bacillota</taxon>
        <taxon>Bacilli</taxon>
        <taxon>Lactobacillales</taxon>
        <taxon>Lactobacillaceae</taxon>
        <taxon>Leuconostoc</taxon>
        <taxon>Leuconostoc gelidum group</taxon>
    </lineage>
</organism>
<dbReference type="EMBL" id="FBSY01000002">
    <property type="protein sequence ID" value="CUW05677.1"/>
    <property type="molecule type" value="Genomic_DNA"/>
</dbReference>
<feature type="domain" description="S1 motif" evidence="1">
    <location>
        <begin position="655"/>
        <end position="724"/>
    </location>
</feature>
<dbReference type="PROSITE" id="PS50126">
    <property type="entry name" value="S1"/>
    <property type="match status" value="1"/>
</dbReference>
<dbReference type="InterPro" id="IPR023323">
    <property type="entry name" value="Tex-like_dom_sf"/>
</dbReference>
<dbReference type="Gene3D" id="2.40.50.140">
    <property type="entry name" value="Nucleic acid-binding proteins"/>
    <property type="match status" value="1"/>
</dbReference>
<dbReference type="InterPro" id="IPR012337">
    <property type="entry name" value="RNaseH-like_sf"/>
</dbReference>
<dbReference type="SUPFAM" id="SSF53098">
    <property type="entry name" value="Ribonuclease H-like"/>
    <property type="match status" value="1"/>
</dbReference>
<dbReference type="Pfam" id="PF00575">
    <property type="entry name" value="S1"/>
    <property type="match status" value="1"/>
</dbReference>
<dbReference type="AlphaFoldDB" id="A0A9Q3SXN7"/>
<dbReference type="FunFam" id="1.10.150.310:FF:000001">
    <property type="entry name" value="RNA-binding transcriptional accessory protein"/>
    <property type="match status" value="1"/>
</dbReference>
<dbReference type="GO" id="GO:0006139">
    <property type="term" value="P:nucleobase-containing compound metabolic process"/>
    <property type="evidence" value="ECO:0007669"/>
    <property type="project" value="InterPro"/>
</dbReference>
<dbReference type="InterPro" id="IPR018974">
    <property type="entry name" value="Tex-like_N"/>
</dbReference>
<evidence type="ECO:0000313" key="2">
    <source>
        <dbReference type="EMBL" id="CUW05677.1"/>
    </source>
</evidence>
<dbReference type="GO" id="GO:0003729">
    <property type="term" value="F:mRNA binding"/>
    <property type="evidence" value="ECO:0007669"/>
    <property type="project" value="UniProtKB-ARBA"/>
</dbReference>
<dbReference type="GeneID" id="34301598"/>